<keyword evidence="2" id="KW-0732">Signal</keyword>
<evidence type="ECO:0000259" key="3">
    <source>
        <dbReference type="Pfam" id="PF00135"/>
    </source>
</evidence>
<feature type="signal peptide" evidence="2">
    <location>
        <begin position="1"/>
        <end position="18"/>
    </location>
</feature>
<keyword evidence="1" id="KW-0812">Transmembrane</keyword>
<evidence type="ECO:0000256" key="1">
    <source>
        <dbReference type="SAM" id="Phobius"/>
    </source>
</evidence>
<feature type="chain" id="PRO_5040181308" description="Carboxylesterase type B domain-containing protein" evidence="2">
    <location>
        <begin position="19"/>
        <end position="557"/>
    </location>
</feature>
<evidence type="ECO:0000313" key="5">
    <source>
        <dbReference type="Proteomes" id="UP001152747"/>
    </source>
</evidence>
<dbReference type="AlphaFoldDB" id="A0A9P1IV60"/>
<accession>A0A9P1IV60</accession>
<proteinExistence type="predicted"/>
<evidence type="ECO:0000256" key="2">
    <source>
        <dbReference type="SAM" id="SignalP"/>
    </source>
</evidence>
<dbReference type="InterPro" id="IPR050309">
    <property type="entry name" value="Type-B_Carboxylest/Lipase"/>
</dbReference>
<keyword evidence="1" id="KW-0472">Membrane</keyword>
<comment type="caution">
    <text evidence="4">The sequence shown here is derived from an EMBL/GenBank/DDBJ whole genome shotgun (WGS) entry which is preliminary data.</text>
</comment>
<keyword evidence="5" id="KW-1185">Reference proteome</keyword>
<evidence type="ECO:0000313" key="4">
    <source>
        <dbReference type="EMBL" id="CAI5449968.1"/>
    </source>
</evidence>
<gene>
    <name evidence="4" type="ORF">CAMP_LOCUS12605</name>
</gene>
<reference evidence="4" key="1">
    <citation type="submission" date="2022-11" db="EMBL/GenBank/DDBJ databases">
        <authorList>
            <person name="Kikuchi T."/>
        </authorList>
    </citation>
    <scope>NUCLEOTIDE SEQUENCE</scope>
    <source>
        <strain evidence="4">PS1010</strain>
    </source>
</reference>
<dbReference type="Proteomes" id="UP001152747">
    <property type="component" value="Unassembled WGS sequence"/>
</dbReference>
<dbReference type="EMBL" id="CANHGI010000005">
    <property type="protein sequence ID" value="CAI5449968.1"/>
    <property type="molecule type" value="Genomic_DNA"/>
</dbReference>
<organism evidence="4 5">
    <name type="scientific">Caenorhabditis angaria</name>
    <dbReference type="NCBI Taxonomy" id="860376"/>
    <lineage>
        <taxon>Eukaryota</taxon>
        <taxon>Metazoa</taxon>
        <taxon>Ecdysozoa</taxon>
        <taxon>Nematoda</taxon>
        <taxon>Chromadorea</taxon>
        <taxon>Rhabditida</taxon>
        <taxon>Rhabditina</taxon>
        <taxon>Rhabditomorpha</taxon>
        <taxon>Rhabditoidea</taxon>
        <taxon>Rhabditidae</taxon>
        <taxon>Peloderinae</taxon>
        <taxon>Caenorhabditis</taxon>
    </lineage>
</organism>
<dbReference type="PANTHER" id="PTHR11559">
    <property type="entry name" value="CARBOXYLESTERASE"/>
    <property type="match status" value="1"/>
</dbReference>
<dbReference type="InterPro" id="IPR029058">
    <property type="entry name" value="AB_hydrolase_fold"/>
</dbReference>
<feature type="transmembrane region" description="Helical" evidence="1">
    <location>
        <begin position="534"/>
        <end position="552"/>
    </location>
</feature>
<keyword evidence="1" id="KW-1133">Transmembrane helix</keyword>
<name>A0A9P1IV60_9PELO</name>
<dbReference type="Gene3D" id="3.40.50.1820">
    <property type="entry name" value="alpha/beta hydrolase"/>
    <property type="match status" value="2"/>
</dbReference>
<sequence length="557" mass="65120">MYILLIFLLFLYPKLIYPAQLRAQIGLGSIEGRFWNISLNPFADPSEKPENRRVPVSSAIVFLGIPFLEPPVGELRFEEPRVLRRSWRGVRATKEFSKACWAKKYEVPVARSEDCLYMNVFTNEYCMKKKNCHVMVIVHYGQMYRFSPQAVRHDVIIQEYVAANIIVVIPPFRMGIFGFPNFGANRNLGLLDLIEGFKWVQREIGNFGGDRGKVTAHGYSSGALLIAILSTLPETRGLYGRQEDTYYNEQYLPNRPFIDGKLVRGSVAEMIARKDFAKRHTFIGAVRQEFYTTLDCEDRDGNAILGSLRQTCRLLALEYGYQTQAIQKCVDFYSRKNYAKMLTDDFLSFIPILEFANANYSPENRSHVYLYSYSYSNLKILDEDFVPRPSHGHDSTFLYARTRAKFENVTRDTVVARAYNGFARDFVKSRSPWLPYEPQKMRFFEFKSENFAENSMRERFHGEAWEFWRSLDKFRKKSEISRHSESFDMNILHFYGYFKTKLIYQSFKDKSAPAIKILLAETENHLESQKPSRFPVFLILLAVFFVFLYNSMREMIF</sequence>
<dbReference type="OrthoDB" id="3200163at2759"/>
<dbReference type="SUPFAM" id="SSF53474">
    <property type="entry name" value="alpha/beta-Hydrolases"/>
    <property type="match status" value="1"/>
</dbReference>
<dbReference type="InterPro" id="IPR002018">
    <property type="entry name" value="CarbesteraseB"/>
</dbReference>
<feature type="domain" description="Carboxylesterase type B" evidence="3">
    <location>
        <begin position="246"/>
        <end position="458"/>
    </location>
</feature>
<protein>
    <recommendedName>
        <fullName evidence="3">Carboxylesterase type B domain-containing protein</fullName>
    </recommendedName>
</protein>
<dbReference type="Pfam" id="PF00135">
    <property type="entry name" value="COesterase"/>
    <property type="match status" value="2"/>
</dbReference>
<feature type="domain" description="Carboxylesterase type B" evidence="3">
    <location>
        <begin position="58"/>
        <end position="241"/>
    </location>
</feature>